<dbReference type="EMBL" id="UGWZ01000001">
    <property type="protein sequence ID" value="SUG13844.1"/>
    <property type="molecule type" value="Genomic_DNA"/>
</dbReference>
<gene>
    <name evidence="1" type="ORF">NCTC7295_01448</name>
</gene>
<dbReference type="AlphaFoldDB" id="A0A379S326"/>
<sequence>MTEHSTLTNETPHSSYDITGMLMPARAFFFVVVDEPGKDGFLVRKIYASNSDPYLSKMDLSEAKMLSETNPERYGLIPKDFSASYSVAEHVMGNNASAYISTSSAFPEGSPRFEGKTIIVDIDKAVRSGAKLISTAEILKSLDEYKNQNPHLGEHIDKISKYVNDIDKEVLLHGEKIPAAAIFTPETLKYTKYFTRAARVVQVTGIVFTDYDLEQASENRLKTGV</sequence>
<dbReference type="Proteomes" id="UP000254124">
    <property type="component" value="Unassembled WGS sequence"/>
</dbReference>
<evidence type="ECO:0000313" key="1">
    <source>
        <dbReference type="EMBL" id="SUG13844.1"/>
    </source>
</evidence>
<name>A0A379S326_SALER</name>
<evidence type="ECO:0000313" key="2">
    <source>
        <dbReference type="Proteomes" id="UP000254124"/>
    </source>
</evidence>
<reference evidence="1 2" key="1">
    <citation type="submission" date="2018-06" db="EMBL/GenBank/DDBJ databases">
        <authorList>
            <consortium name="Pathogen Informatics"/>
            <person name="Doyle S."/>
        </authorList>
    </citation>
    <scope>NUCLEOTIDE SEQUENCE [LARGE SCALE GENOMIC DNA]</scope>
    <source>
        <strain evidence="1 2">NCTC7295</strain>
    </source>
</reference>
<organism evidence="1 2">
    <name type="scientific">Salmonella enterica subsp. arizonae</name>
    <dbReference type="NCBI Taxonomy" id="59203"/>
    <lineage>
        <taxon>Bacteria</taxon>
        <taxon>Pseudomonadati</taxon>
        <taxon>Pseudomonadota</taxon>
        <taxon>Gammaproteobacteria</taxon>
        <taxon>Enterobacterales</taxon>
        <taxon>Enterobacteriaceae</taxon>
        <taxon>Salmonella</taxon>
    </lineage>
</organism>
<proteinExistence type="predicted"/>
<accession>A0A379S326</accession>
<protein>
    <submittedName>
        <fullName evidence="1">Uncharacterized protein</fullName>
    </submittedName>
</protein>